<comment type="similarity">
    <text evidence="2">Belongs to the fungal hydrophobin family.</text>
</comment>
<evidence type="ECO:0000313" key="4">
    <source>
        <dbReference type="Proteomes" id="UP000028545"/>
    </source>
</evidence>
<dbReference type="HOGENOM" id="CLU_106380_1_0_1"/>
<dbReference type="OrthoDB" id="4225815at2759"/>
<keyword evidence="1 2" id="KW-1015">Disulfide bond</keyword>
<keyword evidence="2" id="KW-0134">Cell wall</keyword>
<dbReference type="RefSeq" id="XP_016643762.1">
    <property type="nucleotide sequence ID" value="XM_016786786.1"/>
</dbReference>
<comment type="subcellular location">
    <subcellularLocation>
        <location evidence="2">Secreted</location>
        <location evidence="2">Cell wall</location>
    </subcellularLocation>
</comment>
<accession>A0A084G9F1</accession>
<dbReference type="Pfam" id="PF01185">
    <property type="entry name" value="Hydrophobin"/>
    <property type="match status" value="1"/>
</dbReference>
<dbReference type="SMART" id="SM00075">
    <property type="entry name" value="HYDRO"/>
    <property type="match status" value="1"/>
</dbReference>
<dbReference type="GO" id="GO:0009277">
    <property type="term" value="C:fungal-type cell wall"/>
    <property type="evidence" value="ECO:0007669"/>
    <property type="project" value="InterPro"/>
</dbReference>
<name>A0A084G9F1_PSEDA</name>
<proteinExistence type="inferred from homology"/>
<feature type="chain" id="PRO_5013987079" description="Hydrophobin" evidence="2">
    <location>
        <begin position="18"/>
        <end position="121"/>
    </location>
</feature>
<gene>
    <name evidence="3" type="ORF">SAPIO_CDS4169</name>
</gene>
<evidence type="ECO:0000256" key="1">
    <source>
        <dbReference type="ARBA" id="ARBA00023157"/>
    </source>
</evidence>
<keyword evidence="2" id="KW-0732">Signal</keyword>
<organism evidence="3 4">
    <name type="scientific">Pseudallescheria apiosperma</name>
    <name type="common">Scedosporium apiospermum</name>
    <dbReference type="NCBI Taxonomy" id="563466"/>
    <lineage>
        <taxon>Eukaryota</taxon>
        <taxon>Fungi</taxon>
        <taxon>Dikarya</taxon>
        <taxon>Ascomycota</taxon>
        <taxon>Pezizomycotina</taxon>
        <taxon>Sordariomycetes</taxon>
        <taxon>Hypocreomycetidae</taxon>
        <taxon>Microascales</taxon>
        <taxon>Microascaceae</taxon>
        <taxon>Scedosporium</taxon>
    </lineage>
</organism>
<reference evidence="3 4" key="1">
    <citation type="journal article" date="2014" name="Genome Announc.">
        <title>Draft genome sequence of the pathogenic fungus Scedosporium apiospermum.</title>
        <authorList>
            <person name="Vandeputte P."/>
            <person name="Ghamrawi S."/>
            <person name="Rechenmann M."/>
            <person name="Iltis A."/>
            <person name="Giraud S."/>
            <person name="Fleury M."/>
            <person name="Thornton C."/>
            <person name="Delhaes L."/>
            <person name="Meyer W."/>
            <person name="Papon N."/>
            <person name="Bouchara J.P."/>
        </authorList>
    </citation>
    <scope>NUCLEOTIDE SEQUENCE [LARGE SCALE GENOMIC DNA]</scope>
    <source>
        <strain evidence="3 4">IHEM 14462</strain>
    </source>
</reference>
<feature type="signal peptide" evidence="2">
    <location>
        <begin position="1"/>
        <end position="17"/>
    </location>
</feature>
<dbReference type="AlphaFoldDB" id="A0A084G9F1"/>
<dbReference type="InterPro" id="IPR001338">
    <property type="entry name" value="Class_I_Hydrophobin"/>
</dbReference>
<dbReference type="EMBL" id="JOWA01000090">
    <property type="protein sequence ID" value="KEZ43963.1"/>
    <property type="molecule type" value="Genomic_DNA"/>
</dbReference>
<dbReference type="GeneID" id="27723241"/>
<dbReference type="OMA" id="NCCSEEQ"/>
<evidence type="ECO:0000313" key="3">
    <source>
        <dbReference type="EMBL" id="KEZ43963.1"/>
    </source>
</evidence>
<dbReference type="GO" id="GO:0005199">
    <property type="term" value="F:structural constituent of cell wall"/>
    <property type="evidence" value="ECO:0007669"/>
    <property type="project" value="InterPro"/>
</dbReference>
<sequence length="121" mass="12402">MRFQLVAAFAAMASAVALPTTNDAENPTIGHAQNVCGSFNKQLNCCSEEQEIVGLGLLSNLLGGLGLFNGCSSLSVTALIGLDDILNDKCKQTAACCDSGTVSQNGLINVGLPCIALNDVL</sequence>
<evidence type="ECO:0000256" key="2">
    <source>
        <dbReference type="RuleBase" id="RU365009"/>
    </source>
</evidence>
<comment type="caution">
    <text evidence="3">The sequence shown here is derived from an EMBL/GenBank/DDBJ whole genome shotgun (WGS) entry which is preliminary data.</text>
</comment>
<protein>
    <recommendedName>
        <fullName evidence="2">Hydrophobin</fullName>
    </recommendedName>
</protein>
<dbReference type="VEuPathDB" id="FungiDB:SAPIO_CDS4169"/>
<dbReference type="KEGG" id="sapo:SAPIO_CDS4169"/>
<keyword evidence="2" id="KW-0964">Secreted</keyword>
<dbReference type="Proteomes" id="UP000028545">
    <property type="component" value="Unassembled WGS sequence"/>
</dbReference>
<keyword evidence="4" id="KW-1185">Reference proteome</keyword>